<name>A0A6G0PXQ4_9STRA</name>
<evidence type="ECO:0000256" key="1">
    <source>
        <dbReference type="SAM" id="Phobius"/>
    </source>
</evidence>
<organism evidence="2 3">
    <name type="scientific">Phytophthora fragariae</name>
    <dbReference type="NCBI Taxonomy" id="53985"/>
    <lineage>
        <taxon>Eukaryota</taxon>
        <taxon>Sar</taxon>
        <taxon>Stramenopiles</taxon>
        <taxon>Oomycota</taxon>
        <taxon>Peronosporomycetes</taxon>
        <taxon>Peronosporales</taxon>
        <taxon>Peronosporaceae</taxon>
        <taxon>Phytophthora</taxon>
    </lineage>
</organism>
<reference evidence="2 3" key="1">
    <citation type="submission" date="2018-09" db="EMBL/GenBank/DDBJ databases">
        <title>Genomic investigation of the strawberry pathogen Phytophthora fragariae indicates pathogenicity is determined by transcriptional variation in three key races.</title>
        <authorList>
            <person name="Adams T.M."/>
            <person name="Armitage A.D."/>
            <person name="Sobczyk M.K."/>
            <person name="Bates H.J."/>
            <person name="Dunwell J.M."/>
            <person name="Nellist C.F."/>
            <person name="Harrison R.J."/>
        </authorList>
    </citation>
    <scope>NUCLEOTIDE SEQUENCE [LARGE SCALE GENOMIC DNA]</scope>
    <source>
        <strain evidence="2 3">NOV-77</strain>
    </source>
</reference>
<feature type="non-terminal residue" evidence="2">
    <location>
        <position position="1"/>
    </location>
</feature>
<evidence type="ECO:0000313" key="3">
    <source>
        <dbReference type="Proteomes" id="UP000486351"/>
    </source>
</evidence>
<comment type="caution">
    <text evidence="2">The sequence shown here is derived from an EMBL/GenBank/DDBJ whole genome shotgun (WGS) entry which is preliminary data.</text>
</comment>
<keyword evidence="1" id="KW-0472">Membrane</keyword>
<dbReference type="EMBL" id="QXFY01011463">
    <property type="protein sequence ID" value="KAE9260121.1"/>
    <property type="molecule type" value="Genomic_DNA"/>
</dbReference>
<dbReference type="Proteomes" id="UP000486351">
    <property type="component" value="Unassembled WGS sequence"/>
</dbReference>
<evidence type="ECO:0000313" key="2">
    <source>
        <dbReference type="EMBL" id="KAE9260121.1"/>
    </source>
</evidence>
<feature type="transmembrane region" description="Helical" evidence="1">
    <location>
        <begin position="20"/>
        <end position="41"/>
    </location>
</feature>
<gene>
    <name evidence="2" type="ORF">PF008_g33194</name>
</gene>
<proteinExistence type="predicted"/>
<sequence>ELQRQLGSRVSQRHGVQDVVILEVVVTVGVAGLLATMDNMVDAVTAAKDMRAAMVVTAAVYRELAFRLPRLSRAEMNPD</sequence>
<protein>
    <submittedName>
        <fullName evidence="2">Uncharacterized protein</fullName>
    </submittedName>
</protein>
<dbReference type="AlphaFoldDB" id="A0A6G0PXQ4"/>
<keyword evidence="1" id="KW-1133">Transmembrane helix</keyword>
<accession>A0A6G0PXQ4</accession>
<keyword evidence="1" id="KW-0812">Transmembrane</keyword>